<dbReference type="SMART" id="SM00257">
    <property type="entry name" value="LysM"/>
    <property type="match status" value="2"/>
</dbReference>
<dbReference type="GO" id="GO:0016998">
    <property type="term" value="P:cell wall macromolecule catabolic process"/>
    <property type="evidence" value="ECO:0007669"/>
    <property type="project" value="InterPro"/>
</dbReference>
<dbReference type="Gene3D" id="3.10.350.10">
    <property type="entry name" value="LysM domain"/>
    <property type="match status" value="2"/>
</dbReference>
<organism evidence="6 7">
    <name type="scientific">Ligilactobacillus murinus DSM 20452 = NBRC 14221</name>
    <dbReference type="NCBI Taxonomy" id="1423772"/>
    <lineage>
        <taxon>Bacteria</taxon>
        <taxon>Bacillati</taxon>
        <taxon>Bacillota</taxon>
        <taxon>Bacilli</taxon>
        <taxon>Lactobacillales</taxon>
        <taxon>Lactobacillaceae</taxon>
        <taxon>Ligilactobacillus</taxon>
    </lineage>
</organism>
<dbReference type="InterPro" id="IPR018077">
    <property type="entry name" value="Glyco_hydro_fam25_subgr"/>
</dbReference>
<keyword evidence="3" id="KW-0326">Glycosidase</keyword>
<evidence type="ECO:0000259" key="5">
    <source>
        <dbReference type="PROSITE" id="PS51782"/>
    </source>
</evidence>
<dbReference type="GO" id="GO:0003796">
    <property type="term" value="F:lysozyme activity"/>
    <property type="evidence" value="ECO:0007669"/>
    <property type="project" value="InterPro"/>
</dbReference>
<evidence type="ECO:0000256" key="3">
    <source>
        <dbReference type="ARBA" id="ARBA00023295"/>
    </source>
</evidence>
<evidence type="ECO:0000256" key="4">
    <source>
        <dbReference type="SAM" id="SignalP"/>
    </source>
</evidence>
<dbReference type="SMART" id="SM00641">
    <property type="entry name" value="Glyco_25"/>
    <property type="match status" value="1"/>
</dbReference>
<dbReference type="InterPro" id="IPR002053">
    <property type="entry name" value="Glyco_hydro_25"/>
</dbReference>
<dbReference type="AlphaFoldDB" id="A0A0R2B3A5"/>
<evidence type="ECO:0000256" key="2">
    <source>
        <dbReference type="ARBA" id="ARBA00022801"/>
    </source>
</evidence>
<protein>
    <submittedName>
        <fullName evidence="6">Endolysin</fullName>
    </submittedName>
</protein>
<dbReference type="Pfam" id="PF01476">
    <property type="entry name" value="LysM"/>
    <property type="match status" value="2"/>
</dbReference>
<evidence type="ECO:0000313" key="6">
    <source>
        <dbReference type="EMBL" id="KRM73712.1"/>
    </source>
</evidence>
<dbReference type="SUPFAM" id="SSF51445">
    <property type="entry name" value="(Trans)glycosidases"/>
    <property type="match status" value="1"/>
</dbReference>
<sequence length="450" mass="49426">MKQLRKLLLGVVASTALFISGPTIAEYATDTFSSTPQVVQKLVTADTITADEREFGTDTSKYQGPNAQKVKGSDTFSIAQIGGAVGNEIYDQWTYKTQVSTGIAMGLRMHTYIWMETGSNQMQTARMLNYHLPKIQTPKRSIVALDYEQGATSNVKANTDNVLYGMRRVRDAGYTPLLYTGKWFAKQYLDLDRILAEFPNCIWVASYPTSAINDQPLWPYFPSMPGVAMWQFSSTARYGGLDYNVDLLGVTKNGYRHGDAEKPITKPDAVKDGIVADNTPKKDIKSGYTVKVNFSAKTWSNGAGIPDWVKGNSYEVIQTSGNKVLLKDIMSWIDRANVEILSTAKQNSTQATASTYTVRSGDSLSAIAARFGTTVSALQSVNNIRNANLIFPGQILKVSGQATIMSVYTVRIGDNLSTIASRLGTTVSHLQSMNGIRNANLIYPGQNLRY</sequence>
<dbReference type="RefSeq" id="WP_225354590.1">
    <property type="nucleotide sequence ID" value="NZ_AYYN01000140.1"/>
</dbReference>
<dbReference type="EMBL" id="AYYN01000140">
    <property type="protein sequence ID" value="KRM73712.1"/>
    <property type="molecule type" value="Genomic_DNA"/>
</dbReference>
<dbReference type="CDD" id="cd00118">
    <property type="entry name" value="LysM"/>
    <property type="match status" value="2"/>
</dbReference>
<keyword evidence="4" id="KW-0732">Signal</keyword>
<reference evidence="6 7" key="1">
    <citation type="journal article" date="2015" name="Genome Announc.">
        <title>Expanding the biotechnology potential of lactobacilli through comparative genomics of 213 strains and associated genera.</title>
        <authorList>
            <person name="Sun Z."/>
            <person name="Harris H.M."/>
            <person name="McCann A."/>
            <person name="Guo C."/>
            <person name="Argimon S."/>
            <person name="Zhang W."/>
            <person name="Yang X."/>
            <person name="Jeffery I.B."/>
            <person name="Cooney J.C."/>
            <person name="Kagawa T.F."/>
            <person name="Liu W."/>
            <person name="Song Y."/>
            <person name="Salvetti E."/>
            <person name="Wrobel A."/>
            <person name="Rasinkangas P."/>
            <person name="Parkhill J."/>
            <person name="Rea M.C."/>
            <person name="O'Sullivan O."/>
            <person name="Ritari J."/>
            <person name="Douillard F.P."/>
            <person name="Paul Ross R."/>
            <person name="Yang R."/>
            <person name="Briner A.E."/>
            <person name="Felis G.E."/>
            <person name="de Vos W.M."/>
            <person name="Barrangou R."/>
            <person name="Klaenhammer T.R."/>
            <person name="Caufield P.W."/>
            <person name="Cui Y."/>
            <person name="Zhang H."/>
            <person name="O'Toole P.W."/>
        </authorList>
    </citation>
    <scope>NUCLEOTIDE SEQUENCE [LARGE SCALE GENOMIC DNA]</scope>
    <source>
        <strain evidence="6 7">DSM 20452</strain>
    </source>
</reference>
<dbReference type="InterPro" id="IPR017853">
    <property type="entry name" value="GH"/>
</dbReference>
<dbReference type="GO" id="GO:0009253">
    <property type="term" value="P:peptidoglycan catabolic process"/>
    <property type="evidence" value="ECO:0007669"/>
    <property type="project" value="InterPro"/>
</dbReference>
<dbReference type="InterPro" id="IPR018392">
    <property type="entry name" value="LysM"/>
</dbReference>
<evidence type="ECO:0000313" key="7">
    <source>
        <dbReference type="Proteomes" id="UP000051612"/>
    </source>
</evidence>
<keyword evidence="2" id="KW-0378">Hydrolase</keyword>
<dbReference type="Gene3D" id="3.20.20.80">
    <property type="entry name" value="Glycosidases"/>
    <property type="match status" value="1"/>
</dbReference>
<dbReference type="Proteomes" id="UP000051612">
    <property type="component" value="Unassembled WGS sequence"/>
</dbReference>
<dbReference type="PANTHER" id="PTHR33734:SF22">
    <property type="entry name" value="MEMBRANE-BOUND LYTIC MUREIN TRANSGLYCOSYLASE D"/>
    <property type="match status" value="1"/>
</dbReference>
<name>A0A0R2B3A5_9LACO</name>
<dbReference type="Pfam" id="PF01183">
    <property type="entry name" value="Glyco_hydro_25"/>
    <property type="match status" value="1"/>
</dbReference>
<comment type="caution">
    <text evidence="6">The sequence shown here is derived from an EMBL/GenBank/DDBJ whole genome shotgun (WGS) entry which is preliminary data.</text>
</comment>
<dbReference type="GO" id="GO:0008932">
    <property type="term" value="F:lytic endotransglycosylase activity"/>
    <property type="evidence" value="ECO:0007669"/>
    <property type="project" value="TreeGrafter"/>
</dbReference>
<dbReference type="PROSITE" id="PS51782">
    <property type="entry name" value="LYSM"/>
    <property type="match status" value="2"/>
</dbReference>
<dbReference type="PATRIC" id="fig|1423772.3.peg.1060"/>
<dbReference type="InterPro" id="IPR036779">
    <property type="entry name" value="LysM_dom_sf"/>
</dbReference>
<comment type="similarity">
    <text evidence="1">Belongs to the glycosyl hydrolase 25 family.</text>
</comment>
<feature type="domain" description="LysM" evidence="5">
    <location>
        <begin position="354"/>
        <end position="398"/>
    </location>
</feature>
<feature type="domain" description="LysM" evidence="5">
    <location>
        <begin position="406"/>
        <end position="450"/>
    </location>
</feature>
<evidence type="ECO:0000256" key="1">
    <source>
        <dbReference type="ARBA" id="ARBA00010646"/>
    </source>
</evidence>
<feature type="chain" id="PRO_5038533766" evidence="4">
    <location>
        <begin position="26"/>
        <end position="450"/>
    </location>
</feature>
<feature type="signal peptide" evidence="4">
    <location>
        <begin position="1"/>
        <end position="25"/>
    </location>
</feature>
<dbReference type="SUPFAM" id="SSF54106">
    <property type="entry name" value="LysM domain"/>
    <property type="match status" value="2"/>
</dbReference>
<dbReference type="PROSITE" id="PS51904">
    <property type="entry name" value="GLYCOSYL_HYDROL_F25_2"/>
    <property type="match status" value="1"/>
</dbReference>
<dbReference type="PANTHER" id="PTHR33734">
    <property type="entry name" value="LYSM DOMAIN-CONTAINING GPI-ANCHORED PROTEIN 2"/>
    <property type="match status" value="1"/>
</dbReference>
<proteinExistence type="inferred from homology"/>
<gene>
    <name evidence="6" type="ORF">FC48_GL000986</name>
</gene>
<accession>A0A0R2B3A5</accession>